<evidence type="ECO:0000256" key="4">
    <source>
        <dbReference type="ARBA" id="ARBA00022777"/>
    </source>
</evidence>
<evidence type="ECO:0000256" key="1">
    <source>
        <dbReference type="ARBA" id="ARBA00000085"/>
    </source>
</evidence>
<protein>
    <recommendedName>
        <fullName evidence="2">histidine kinase</fullName>
        <ecNumber evidence="2">2.7.13.3</ecNumber>
    </recommendedName>
</protein>
<dbReference type="SUPFAM" id="SSF55874">
    <property type="entry name" value="ATPase domain of HSP90 chaperone/DNA topoisomerase II/histidine kinase"/>
    <property type="match status" value="1"/>
</dbReference>
<dbReference type="GO" id="GO:0000160">
    <property type="term" value="P:phosphorelay signal transduction system"/>
    <property type="evidence" value="ECO:0007669"/>
    <property type="project" value="UniProtKB-KW"/>
</dbReference>
<feature type="transmembrane region" description="Helical" evidence="6">
    <location>
        <begin position="343"/>
        <end position="366"/>
    </location>
</feature>
<evidence type="ECO:0000259" key="8">
    <source>
        <dbReference type="PROSITE" id="PS50109"/>
    </source>
</evidence>
<evidence type="ECO:0000313" key="10">
    <source>
        <dbReference type="Proteomes" id="UP000321456"/>
    </source>
</evidence>
<keyword evidence="7" id="KW-0732">Signal</keyword>
<dbReference type="InterPro" id="IPR005467">
    <property type="entry name" value="His_kinase_dom"/>
</dbReference>
<gene>
    <name evidence="9" type="ORF">FVB32_05220</name>
</gene>
<evidence type="ECO:0000256" key="7">
    <source>
        <dbReference type="SAM" id="SignalP"/>
    </source>
</evidence>
<keyword evidence="6" id="KW-1133">Transmembrane helix</keyword>
<feature type="transmembrane region" description="Helical" evidence="6">
    <location>
        <begin position="283"/>
        <end position="301"/>
    </location>
</feature>
<feature type="signal peptide" evidence="7">
    <location>
        <begin position="1"/>
        <end position="25"/>
    </location>
</feature>
<dbReference type="RefSeq" id="WP_147741854.1">
    <property type="nucleotide sequence ID" value="NZ_VRUR01000001.1"/>
</dbReference>
<keyword evidence="6" id="KW-0472">Membrane</keyword>
<dbReference type="SMART" id="SM00387">
    <property type="entry name" value="HATPase_c"/>
    <property type="match status" value="1"/>
</dbReference>
<evidence type="ECO:0000256" key="2">
    <source>
        <dbReference type="ARBA" id="ARBA00012438"/>
    </source>
</evidence>
<evidence type="ECO:0000313" key="9">
    <source>
        <dbReference type="EMBL" id="TXN37690.1"/>
    </source>
</evidence>
<dbReference type="GO" id="GO:0004673">
    <property type="term" value="F:protein histidine kinase activity"/>
    <property type="evidence" value="ECO:0007669"/>
    <property type="project" value="UniProtKB-EC"/>
</dbReference>
<organism evidence="9 10">
    <name type="scientific">Flagellimonas hymeniacidonis</name>
    <dbReference type="NCBI Taxonomy" id="2603628"/>
    <lineage>
        <taxon>Bacteria</taxon>
        <taxon>Pseudomonadati</taxon>
        <taxon>Bacteroidota</taxon>
        <taxon>Flavobacteriia</taxon>
        <taxon>Flavobacteriales</taxon>
        <taxon>Flavobacteriaceae</taxon>
        <taxon>Flagellimonas</taxon>
    </lineage>
</organism>
<dbReference type="Gene3D" id="3.30.565.10">
    <property type="entry name" value="Histidine kinase-like ATPase, C-terminal domain"/>
    <property type="match status" value="1"/>
</dbReference>
<feature type="transmembrane region" description="Helical" evidence="6">
    <location>
        <begin position="250"/>
        <end position="271"/>
    </location>
</feature>
<keyword evidence="4 9" id="KW-0418">Kinase</keyword>
<feature type="transmembrane region" description="Helical" evidence="6">
    <location>
        <begin position="316"/>
        <end position="336"/>
    </location>
</feature>
<dbReference type="InterPro" id="IPR003594">
    <property type="entry name" value="HATPase_dom"/>
</dbReference>
<sequence>MRINYYNSCFFWCLILQVFLSKASANDTLVISTAAINQNLKDFTSIYISEKEISPFSLKTLDQFYPIKDERSFFYLDFDVACAYSKFSLKNSSNLQKGIVLSFSYPFLEEVKIYKAVKGNLTHEGTIGIHTLKQPVERTWKVILDVLPNEEATYFLVFNKSRGKPLATDITLQSKDAYYRTAAFQNIFIGSYVGLILLSLLFTVFIFGLVKRPLFLWYGFYLIALAIFMGSYLGYTNIFLHPQKLDFGRAIYVVSIELSTVIFVLFAQQVLMAKKYLPKLKKSVELVIIFQFVFRIFLHFIANSMYSEQVELFMKLWYLTILFLVIAVIIETFVYLKHNRKVGAYFAISYLFMTLGSVVLLLHHSFGLLHLSFYGLPAIFYASAIEIVFLTTTLTIVVGQIYRERNTLANKLVLQQQKFLNAFVQGQEEERKRVGGELHDNIGSKIANLKRLFSSKYADEKMQKEFDDICEDVRTVAHSITPAEISLVGLSGAIDELLETIKKTEQLEVNFNTFQFPESLNEDIATHLFRIVQELLQNVIKHANASMVNIQLFGHKNSVTLSFEDDGQGASEKKKSEGMGLKSIQSRVTQMNGQFLFDSTQGKGTSVLVIIPTKYT</sequence>
<dbReference type="EC" id="2.7.13.3" evidence="2"/>
<dbReference type="EMBL" id="VRUR01000001">
    <property type="protein sequence ID" value="TXN37690.1"/>
    <property type="molecule type" value="Genomic_DNA"/>
</dbReference>
<feature type="domain" description="Histidine kinase" evidence="8">
    <location>
        <begin position="433"/>
        <end position="615"/>
    </location>
</feature>
<keyword evidence="3" id="KW-0808">Transferase</keyword>
<dbReference type="Pfam" id="PF02518">
    <property type="entry name" value="HATPase_c"/>
    <property type="match status" value="1"/>
</dbReference>
<feature type="transmembrane region" description="Helical" evidence="6">
    <location>
        <begin position="378"/>
        <end position="402"/>
    </location>
</feature>
<keyword evidence="10" id="KW-1185">Reference proteome</keyword>
<dbReference type="InterPro" id="IPR050482">
    <property type="entry name" value="Sensor_HK_TwoCompSys"/>
</dbReference>
<dbReference type="PRINTS" id="PR00344">
    <property type="entry name" value="BCTRLSENSOR"/>
</dbReference>
<dbReference type="CDD" id="cd16917">
    <property type="entry name" value="HATPase_UhpB-NarQ-NarX-like"/>
    <property type="match status" value="1"/>
</dbReference>
<reference evidence="9 10" key="1">
    <citation type="submission" date="2019-08" db="EMBL/GenBank/DDBJ databases">
        <title>Professor.</title>
        <authorList>
            <person name="Park J.S."/>
        </authorList>
    </citation>
    <scope>NUCLEOTIDE SEQUENCE [LARGE SCALE GENOMIC DNA]</scope>
    <source>
        <strain evidence="9 10">176CP5-101</strain>
    </source>
</reference>
<dbReference type="Pfam" id="PF07695">
    <property type="entry name" value="7TMR-DISM_7TM"/>
    <property type="match status" value="1"/>
</dbReference>
<dbReference type="AlphaFoldDB" id="A0A5C8V925"/>
<dbReference type="InterPro" id="IPR036890">
    <property type="entry name" value="HATPase_C_sf"/>
</dbReference>
<comment type="catalytic activity">
    <reaction evidence="1">
        <text>ATP + protein L-histidine = ADP + protein N-phospho-L-histidine.</text>
        <dbReference type="EC" id="2.7.13.3"/>
    </reaction>
</comment>
<proteinExistence type="predicted"/>
<evidence type="ECO:0000256" key="6">
    <source>
        <dbReference type="SAM" id="Phobius"/>
    </source>
</evidence>
<keyword evidence="5" id="KW-0902">Two-component regulatory system</keyword>
<feature type="transmembrane region" description="Helical" evidence="6">
    <location>
        <begin position="187"/>
        <end position="208"/>
    </location>
</feature>
<dbReference type="Proteomes" id="UP000321456">
    <property type="component" value="Unassembled WGS sequence"/>
</dbReference>
<dbReference type="InterPro" id="IPR004358">
    <property type="entry name" value="Sig_transdc_His_kin-like_C"/>
</dbReference>
<evidence type="ECO:0000256" key="3">
    <source>
        <dbReference type="ARBA" id="ARBA00022679"/>
    </source>
</evidence>
<dbReference type="PANTHER" id="PTHR24421:SF10">
    <property type="entry name" value="NITRATE_NITRITE SENSOR PROTEIN NARQ"/>
    <property type="match status" value="1"/>
</dbReference>
<dbReference type="PROSITE" id="PS50109">
    <property type="entry name" value="HIS_KIN"/>
    <property type="match status" value="1"/>
</dbReference>
<feature type="transmembrane region" description="Helical" evidence="6">
    <location>
        <begin position="215"/>
        <end position="235"/>
    </location>
</feature>
<name>A0A5C8V925_9FLAO</name>
<accession>A0A5C8V925</accession>
<dbReference type="InterPro" id="IPR011623">
    <property type="entry name" value="7TMR_DISM_rcpt_extracell_dom1"/>
</dbReference>
<feature type="chain" id="PRO_5022968729" description="histidine kinase" evidence="7">
    <location>
        <begin position="26"/>
        <end position="616"/>
    </location>
</feature>
<evidence type="ECO:0000256" key="5">
    <source>
        <dbReference type="ARBA" id="ARBA00023012"/>
    </source>
</evidence>
<keyword evidence="6" id="KW-0812">Transmembrane</keyword>
<comment type="caution">
    <text evidence="9">The sequence shown here is derived from an EMBL/GenBank/DDBJ whole genome shotgun (WGS) entry which is preliminary data.</text>
</comment>
<dbReference type="PANTHER" id="PTHR24421">
    <property type="entry name" value="NITRATE/NITRITE SENSOR PROTEIN NARX-RELATED"/>
    <property type="match status" value="1"/>
</dbReference>